<comment type="caution">
    <text evidence="1">The sequence shown here is derived from an EMBL/GenBank/DDBJ whole genome shotgun (WGS) entry which is preliminary data.</text>
</comment>
<accession>A0AAV4TS75</accession>
<evidence type="ECO:0000313" key="2">
    <source>
        <dbReference type="Proteomes" id="UP001054837"/>
    </source>
</evidence>
<evidence type="ECO:0000313" key="1">
    <source>
        <dbReference type="EMBL" id="GIY49373.1"/>
    </source>
</evidence>
<proteinExistence type="predicted"/>
<reference evidence="1 2" key="1">
    <citation type="submission" date="2021-06" db="EMBL/GenBank/DDBJ databases">
        <title>Caerostris darwini draft genome.</title>
        <authorList>
            <person name="Kono N."/>
            <person name="Arakawa K."/>
        </authorList>
    </citation>
    <scope>NUCLEOTIDE SEQUENCE [LARGE SCALE GENOMIC DNA]</scope>
</reference>
<keyword evidence="2" id="KW-1185">Reference proteome</keyword>
<protein>
    <submittedName>
        <fullName evidence="1">Uncharacterized protein</fullName>
    </submittedName>
</protein>
<dbReference type="AlphaFoldDB" id="A0AAV4TS75"/>
<dbReference type="EMBL" id="BPLQ01010221">
    <property type="protein sequence ID" value="GIY49373.1"/>
    <property type="molecule type" value="Genomic_DNA"/>
</dbReference>
<dbReference type="Proteomes" id="UP001054837">
    <property type="component" value="Unassembled WGS sequence"/>
</dbReference>
<name>A0AAV4TS75_9ARAC</name>
<gene>
    <name evidence="1" type="ORF">CDAR_600601</name>
</gene>
<organism evidence="1 2">
    <name type="scientific">Caerostris darwini</name>
    <dbReference type="NCBI Taxonomy" id="1538125"/>
    <lineage>
        <taxon>Eukaryota</taxon>
        <taxon>Metazoa</taxon>
        <taxon>Ecdysozoa</taxon>
        <taxon>Arthropoda</taxon>
        <taxon>Chelicerata</taxon>
        <taxon>Arachnida</taxon>
        <taxon>Araneae</taxon>
        <taxon>Araneomorphae</taxon>
        <taxon>Entelegynae</taxon>
        <taxon>Araneoidea</taxon>
        <taxon>Araneidae</taxon>
        <taxon>Caerostris</taxon>
    </lineage>
</organism>
<sequence length="121" mass="13422">MPITLTCISNCTTSSIVGSACYNRRQKHSRACVLQSYCSISRNRIQVLKLRSLSPSQILRHLDSILSGRSALCSNFAIEGIFRANRYAVPQWPSALGGLVVGSQAGKLGDLAPYRLWRFYQ</sequence>